<name>A0AAV5ID18_9ROSI</name>
<evidence type="ECO:0000256" key="5">
    <source>
        <dbReference type="ARBA" id="ARBA00022723"/>
    </source>
</evidence>
<evidence type="ECO:0000256" key="1">
    <source>
        <dbReference type="ARBA" id="ARBA00004471"/>
    </source>
</evidence>
<feature type="binding site" evidence="13">
    <location>
        <position position="209"/>
    </location>
    <ligand>
        <name>Ca(2+)</name>
        <dbReference type="ChEBI" id="CHEBI:29108"/>
        <label>2</label>
    </ligand>
</feature>
<dbReference type="CDD" id="cd04278">
    <property type="entry name" value="ZnMc_MMP"/>
    <property type="match status" value="1"/>
</dbReference>
<comment type="caution">
    <text evidence="17">The sequence shown here is derived from an EMBL/GenBank/DDBJ whole genome shotgun (WGS) entry which is preliminary data.</text>
</comment>
<dbReference type="PANTHER" id="PTHR10201:SF213">
    <property type="entry name" value="METALLOENDOPROTEINASE 2-MMP-LIKE"/>
    <property type="match status" value="1"/>
</dbReference>
<dbReference type="InterPro" id="IPR021190">
    <property type="entry name" value="Pept_M10A"/>
</dbReference>
<reference evidence="17 18" key="1">
    <citation type="journal article" date="2021" name="Commun. Biol.">
        <title>The genome of Shorea leprosula (Dipterocarpaceae) highlights the ecological relevance of drought in aseasonal tropical rainforests.</title>
        <authorList>
            <person name="Ng K.K.S."/>
            <person name="Kobayashi M.J."/>
            <person name="Fawcett J.A."/>
            <person name="Hatakeyama M."/>
            <person name="Paape T."/>
            <person name="Ng C.H."/>
            <person name="Ang C.C."/>
            <person name="Tnah L.H."/>
            <person name="Lee C.T."/>
            <person name="Nishiyama T."/>
            <person name="Sese J."/>
            <person name="O'Brien M.J."/>
            <person name="Copetti D."/>
            <person name="Mohd Noor M.I."/>
            <person name="Ong R.C."/>
            <person name="Putra M."/>
            <person name="Sireger I.Z."/>
            <person name="Indrioko S."/>
            <person name="Kosugi Y."/>
            <person name="Izuno A."/>
            <person name="Isagi Y."/>
            <person name="Lee S.L."/>
            <person name="Shimizu K.K."/>
        </authorList>
    </citation>
    <scope>NUCLEOTIDE SEQUENCE [LARGE SCALE GENOMIC DNA]</scope>
    <source>
        <strain evidence="17">214</strain>
    </source>
</reference>
<evidence type="ECO:0000256" key="14">
    <source>
        <dbReference type="PIRSR" id="PIRSR621190-5"/>
    </source>
</evidence>
<evidence type="ECO:0000256" key="11">
    <source>
        <dbReference type="ARBA" id="ARBA00023180"/>
    </source>
</evidence>
<evidence type="ECO:0000256" key="9">
    <source>
        <dbReference type="ARBA" id="ARBA00023049"/>
    </source>
</evidence>
<evidence type="ECO:0000256" key="10">
    <source>
        <dbReference type="ARBA" id="ARBA00023145"/>
    </source>
</evidence>
<evidence type="ECO:0000313" key="17">
    <source>
        <dbReference type="EMBL" id="GKU97020.1"/>
    </source>
</evidence>
<organism evidence="17 18">
    <name type="scientific">Rubroshorea leprosula</name>
    <dbReference type="NCBI Taxonomy" id="152421"/>
    <lineage>
        <taxon>Eukaryota</taxon>
        <taxon>Viridiplantae</taxon>
        <taxon>Streptophyta</taxon>
        <taxon>Embryophyta</taxon>
        <taxon>Tracheophyta</taxon>
        <taxon>Spermatophyta</taxon>
        <taxon>Magnoliopsida</taxon>
        <taxon>eudicotyledons</taxon>
        <taxon>Gunneridae</taxon>
        <taxon>Pentapetalae</taxon>
        <taxon>rosids</taxon>
        <taxon>malvids</taxon>
        <taxon>Malvales</taxon>
        <taxon>Dipterocarpaceae</taxon>
        <taxon>Rubroshorea</taxon>
    </lineage>
</organism>
<keyword evidence="11" id="KW-0325">Glycoprotein</keyword>
<evidence type="ECO:0000256" key="12">
    <source>
        <dbReference type="PIRSR" id="PIRSR621190-1"/>
    </source>
</evidence>
<feature type="binding site" evidence="13">
    <location>
        <position position="234"/>
    </location>
    <ligand>
        <name>Zn(2+)</name>
        <dbReference type="ChEBI" id="CHEBI:29105"/>
        <label>1</label>
    </ligand>
</feature>
<keyword evidence="3" id="KW-0449">Lipoprotein</keyword>
<keyword evidence="18" id="KW-1185">Reference proteome</keyword>
<sequence length="312" mass="34585">MAAGARSLFSFFFLPLLLLLSPAVFADDHSKHKNSSSPFDFLKHLQGCHKGDKIKGINDLKKYLEHFGYLSYNYSHANDDDFDDILESALKTYQINYHIKATGVLDAATVSKMGMPRCGVADIINGTSRMRAAKKRHHHGPGSSPFHTVSHYSFFPGNLRWPPSKYHLTYALRPGTRADAIEPVVRAFRTWAANTHFTFTQTQDYQNADLKVSFARRDHGDGNPFDGPGGTLAHAFAPTNGRFHYDADEPWSVGVAQDAFHLETVAIHEIGHLLGLGHSSVEGAIMFPSIPPGVSRGLHQDDIQGIRALYNN</sequence>
<dbReference type="InterPro" id="IPR001818">
    <property type="entry name" value="Pept_M10_metallopeptidase"/>
</dbReference>
<evidence type="ECO:0000256" key="3">
    <source>
        <dbReference type="ARBA" id="ARBA00022622"/>
    </source>
</evidence>
<dbReference type="FunFam" id="3.40.390.10:FF:000018">
    <property type="entry name" value="Metalloendoproteinase 1"/>
    <property type="match status" value="1"/>
</dbReference>
<dbReference type="InterPro" id="IPR036365">
    <property type="entry name" value="PGBD-like_sf"/>
</dbReference>
<keyword evidence="4" id="KW-0645">Protease</keyword>
<feature type="chain" id="PRO_5043360684" description="Peptidase metallopeptidase domain-containing protein" evidence="15">
    <location>
        <begin position="27"/>
        <end position="312"/>
    </location>
</feature>
<feature type="binding site" evidence="13">
    <location>
        <position position="268"/>
    </location>
    <ligand>
        <name>Zn(2+)</name>
        <dbReference type="ChEBI" id="CHEBI:29105"/>
        <label>2</label>
        <note>catalytic</note>
    </ligand>
</feature>
<feature type="binding site" evidence="13">
    <location>
        <position position="249"/>
    </location>
    <ligand>
        <name>Ca(2+)</name>
        <dbReference type="ChEBI" id="CHEBI:29108"/>
        <label>3</label>
    </ligand>
</feature>
<feature type="short sequence motif" description="Cysteine switch" evidence="14">
    <location>
        <begin position="116"/>
        <end position="149"/>
    </location>
</feature>
<evidence type="ECO:0000256" key="8">
    <source>
        <dbReference type="ARBA" id="ARBA00022833"/>
    </source>
</evidence>
<dbReference type="SMART" id="SM00235">
    <property type="entry name" value="ZnMc"/>
    <property type="match status" value="1"/>
</dbReference>
<feature type="domain" description="Peptidase metallopeptidase" evidence="16">
    <location>
        <begin position="157"/>
        <end position="312"/>
    </location>
</feature>
<feature type="active site" evidence="12">
    <location>
        <position position="269"/>
    </location>
</feature>
<keyword evidence="8 13" id="KW-0862">Zinc</keyword>
<dbReference type="GO" id="GO:0030198">
    <property type="term" value="P:extracellular matrix organization"/>
    <property type="evidence" value="ECO:0007669"/>
    <property type="project" value="TreeGrafter"/>
</dbReference>
<evidence type="ECO:0000256" key="2">
    <source>
        <dbReference type="ARBA" id="ARBA00009614"/>
    </source>
</evidence>
<dbReference type="PANTHER" id="PTHR10201">
    <property type="entry name" value="MATRIX METALLOPROTEINASE"/>
    <property type="match status" value="1"/>
</dbReference>
<feature type="binding site" evidence="13">
    <location>
        <position position="244"/>
    </location>
    <ligand>
        <name>Zn(2+)</name>
        <dbReference type="ChEBI" id="CHEBI:29105"/>
        <label>1</label>
    </ligand>
</feature>
<dbReference type="Pfam" id="PF01471">
    <property type="entry name" value="PG_binding_1"/>
    <property type="match status" value="1"/>
</dbReference>
<dbReference type="InterPro" id="IPR006026">
    <property type="entry name" value="Peptidase_Metallo"/>
</dbReference>
<keyword evidence="13" id="KW-0106">Calcium</keyword>
<keyword evidence="7" id="KW-0378">Hydrolase</keyword>
<dbReference type="InterPro" id="IPR033739">
    <property type="entry name" value="M10A_MMP"/>
</dbReference>
<dbReference type="InterPro" id="IPR002477">
    <property type="entry name" value="Peptidoglycan-bd-like"/>
</dbReference>
<dbReference type="AlphaFoldDB" id="A0AAV5ID18"/>
<dbReference type="GO" id="GO:0031012">
    <property type="term" value="C:extracellular matrix"/>
    <property type="evidence" value="ECO:0007669"/>
    <property type="project" value="InterPro"/>
</dbReference>
<evidence type="ECO:0000256" key="7">
    <source>
        <dbReference type="ARBA" id="ARBA00022801"/>
    </source>
</evidence>
<feature type="binding site" evidence="13">
    <location>
        <position position="249"/>
    </location>
    <ligand>
        <name>Ca(2+)</name>
        <dbReference type="ChEBI" id="CHEBI:29108"/>
        <label>1</label>
    </ligand>
</feature>
<keyword evidence="3" id="KW-0336">GPI-anchor</keyword>
<comment type="cofactor">
    <cofactor evidence="13">
        <name>Zn(2+)</name>
        <dbReference type="ChEBI" id="CHEBI:29105"/>
    </cofactor>
    <text evidence="13">Binds 2 Zn(2+) ions per subunit.</text>
</comment>
<feature type="binding site" evidence="13">
    <location>
        <position position="286"/>
    </location>
    <ligand>
        <name>Zn(2+)</name>
        <dbReference type="ChEBI" id="CHEBI:29105"/>
        <label>2</label>
        <note>catalytic</note>
    </ligand>
</feature>
<gene>
    <name evidence="17" type="ORF">SLEP1_g10203</name>
</gene>
<comment type="cofactor">
    <cofactor evidence="13">
        <name>Ca(2+)</name>
        <dbReference type="ChEBI" id="CHEBI:29108"/>
    </cofactor>
    <text evidence="13">Can bind about 5 Ca(2+) ions per subunit.</text>
</comment>
<evidence type="ECO:0000313" key="18">
    <source>
        <dbReference type="Proteomes" id="UP001054252"/>
    </source>
</evidence>
<keyword evidence="10" id="KW-0865">Zymogen</keyword>
<feature type="binding site" evidence="13">
    <location>
        <position position="219"/>
    </location>
    <ligand>
        <name>Zn(2+)</name>
        <dbReference type="ChEBI" id="CHEBI:29105"/>
        <label>1</label>
    </ligand>
</feature>
<dbReference type="GO" id="GO:0008270">
    <property type="term" value="F:zinc ion binding"/>
    <property type="evidence" value="ECO:0007669"/>
    <property type="project" value="InterPro"/>
</dbReference>
<evidence type="ECO:0000256" key="13">
    <source>
        <dbReference type="PIRSR" id="PIRSR621190-2"/>
    </source>
</evidence>
<dbReference type="Pfam" id="PF00413">
    <property type="entry name" value="Peptidase_M10"/>
    <property type="match status" value="1"/>
</dbReference>
<evidence type="ECO:0000256" key="4">
    <source>
        <dbReference type="ARBA" id="ARBA00022670"/>
    </source>
</evidence>
<keyword evidence="6 15" id="KW-0732">Signal</keyword>
<keyword evidence="3" id="KW-0472">Membrane</keyword>
<keyword evidence="9" id="KW-0482">Metalloprotease</keyword>
<feature type="binding site" evidence="13">
    <location>
        <position position="221"/>
    </location>
    <ligand>
        <name>Zn(2+)</name>
        <dbReference type="ChEBI" id="CHEBI:29105"/>
        <label>1</label>
    </ligand>
</feature>
<evidence type="ECO:0000256" key="15">
    <source>
        <dbReference type="SAM" id="SignalP"/>
    </source>
</evidence>
<dbReference type="Proteomes" id="UP001054252">
    <property type="component" value="Unassembled WGS sequence"/>
</dbReference>
<dbReference type="GO" id="GO:0004222">
    <property type="term" value="F:metalloendopeptidase activity"/>
    <property type="evidence" value="ECO:0007669"/>
    <property type="project" value="InterPro"/>
</dbReference>
<dbReference type="GO" id="GO:0030574">
    <property type="term" value="P:collagen catabolic process"/>
    <property type="evidence" value="ECO:0007669"/>
    <property type="project" value="TreeGrafter"/>
</dbReference>
<protein>
    <recommendedName>
        <fullName evidence="16">Peptidase metallopeptidase domain-containing protein</fullName>
    </recommendedName>
</protein>
<feature type="signal peptide" evidence="15">
    <location>
        <begin position="1"/>
        <end position="26"/>
    </location>
</feature>
<dbReference type="Gene3D" id="3.40.390.10">
    <property type="entry name" value="Collagenase (Catalytic Domain)"/>
    <property type="match status" value="1"/>
</dbReference>
<accession>A0AAV5ID18</accession>
<feature type="binding site" description="in inhibited form" evidence="13">
    <location>
        <position position="118"/>
    </location>
    <ligand>
        <name>Zn(2+)</name>
        <dbReference type="ChEBI" id="CHEBI:29105"/>
        <label>2</label>
        <note>catalytic</note>
    </ligand>
</feature>
<comment type="similarity">
    <text evidence="2">Belongs to the peptidase M10A family. Matrix metalloproteinases (MMPs) subfamily.</text>
</comment>
<feature type="binding site" evidence="13">
    <location>
        <position position="246"/>
    </location>
    <ligand>
        <name>Ca(2+)</name>
        <dbReference type="ChEBI" id="CHEBI:29108"/>
        <label>3</label>
    </ligand>
</feature>
<dbReference type="GO" id="GO:0006508">
    <property type="term" value="P:proteolysis"/>
    <property type="evidence" value="ECO:0007669"/>
    <property type="project" value="UniProtKB-KW"/>
</dbReference>
<dbReference type="GO" id="GO:0005886">
    <property type="term" value="C:plasma membrane"/>
    <property type="evidence" value="ECO:0007669"/>
    <property type="project" value="UniProtKB-SubCell"/>
</dbReference>
<dbReference type="SUPFAM" id="SSF55486">
    <property type="entry name" value="Metalloproteases ('zincins'), catalytic domain"/>
    <property type="match status" value="1"/>
</dbReference>
<feature type="binding site" evidence="13">
    <location>
        <position position="278"/>
    </location>
    <ligand>
        <name>Zn(2+)</name>
        <dbReference type="ChEBI" id="CHEBI:29105"/>
        <label>2</label>
        <note>catalytic</note>
    </ligand>
</feature>
<dbReference type="SUPFAM" id="SSF47090">
    <property type="entry name" value="PGBD-like"/>
    <property type="match status" value="1"/>
</dbReference>
<evidence type="ECO:0000256" key="6">
    <source>
        <dbReference type="ARBA" id="ARBA00022729"/>
    </source>
</evidence>
<feature type="binding site" evidence="13">
    <location>
        <position position="227"/>
    </location>
    <ligand>
        <name>Ca(2+)</name>
        <dbReference type="ChEBI" id="CHEBI:29108"/>
        <label>3</label>
    </ligand>
</feature>
<proteinExistence type="inferred from homology"/>
<dbReference type="EMBL" id="BPVZ01000011">
    <property type="protein sequence ID" value="GKU97020.1"/>
    <property type="molecule type" value="Genomic_DNA"/>
</dbReference>
<dbReference type="PRINTS" id="PR00138">
    <property type="entry name" value="MATRIXIN"/>
</dbReference>
<keyword evidence="5 13" id="KW-0479">Metal-binding</keyword>
<feature type="binding site" evidence="13">
    <location>
        <position position="272"/>
    </location>
    <ligand>
        <name>Zn(2+)</name>
        <dbReference type="ChEBI" id="CHEBI:29105"/>
        <label>2</label>
        <note>catalytic</note>
    </ligand>
</feature>
<comment type="subcellular location">
    <subcellularLocation>
        <location evidence="1">Cell membrane</location>
        <topology evidence="1">Lipid-anchor</topology>
        <topology evidence="1">GPI-anchor</topology>
        <orientation evidence="1">Extracellular side</orientation>
    </subcellularLocation>
</comment>
<dbReference type="GO" id="GO:0098552">
    <property type="term" value="C:side of membrane"/>
    <property type="evidence" value="ECO:0007669"/>
    <property type="project" value="UniProtKB-KW"/>
</dbReference>
<feature type="binding site" evidence="13">
    <location>
        <position position="226"/>
    </location>
    <ligand>
        <name>Ca(2+)</name>
        <dbReference type="ChEBI" id="CHEBI:29108"/>
        <label>3</label>
    </ligand>
</feature>
<dbReference type="InterPro" id="IPR024079">
    <property type="entry name" value="MetalloPept_cat_dom_sf"/>
</dbReference>
<evidence type="ECO:0000259" key="16">
    <source>
        <dbReference type="SMART" id="SM00235"/>
    </source>
</evidence>